<dbReference type="Proteomes" id="UP000702209">
    <property type="component" value="Unassembled WGS sequence"/>
</dbReference>
<proteinExistence type="predicted"/>
<dbReference type="EMBL" id="JADLQX010000003">
    <property type="protein sequence ID" value="MBF6296939.1"/>
    <property type="molecule type" value="Genomic_DNA"/>
</dbReference>
<accession>A0ABS0CQ15</accession>
<sequence>MKGNSTSHTRELIALTKPTRQQCADVISTQAVESVALSKDSGYCVKTVGNPIAFITELSFNDATYAYTAVVTVWSATS</sequence>
<gene>
    <name evidence="1" type="ORF">IU459_05200</name>
</gene>
<protein>
    <submittedName>
        <fullName evidence="1">Uncharacterized protein</fullName>
    </submittedName>
</protein>
<reference evidence="1 2" key="1">
    <citation type="submission" date="2020-10" db="EMBL/GenBank/DDBJ databases">
        <title>Identification of Nocardia species via Next-generation sequencing and recognition of intraspecies genetic diversity.</title>
        <authorList>
            <person name="Li P."/>
            <person name="Li P."/>
            <person name="Lu B."/>
        </authorList>
    </citation>
    <scope>NUCLEOTIDE SEQUENCE [LARGE SCALE GENOMIC DNA]</scope>
    <source>
        <strain evidence="1 2">BJ06-0157</strain>
    </source>
</reference>
<keyword evidence="2" id="KW-1185">Reference proteome</keyword>
<comment type="caution">
    <text evidence="1">The sequence shown here is derived from an EMBL/GenBank/DDBJ whole genome shotgun (WGS) entry which is preliminary data.</text>
</comment>
<name>A0ABS0CQ15_9NOCA</name>
<evidence type="ECO:0000313" key="1">
    <source>
        <dbReference type="EMBL" id="MBF6296939.1"/>
    </source>
</evidence>
<organism evidence="1 2">
    <name type="scientific">Nocardia amamiensis</name>
    <dbReference type="NCBI Taxonomy" id="404578"/>
    <lineage>
        <taxon>Bacteria</taxon>
        <taxon>Bacillati</taxon>
        <taxon>Actinomycetota</taxon>
        <taxon>Actinomycetes</taxon>
        <taxon>Mycobacteriales</taxon>
        <taxon>Nocardiaceae</taxon>
        <taxon>Nocardia</taxon>
    </lineage>
</organism>
<evidence type="ECO:0000313" key="2">
    <source>
        <dbReference type="Proteomes" id="UP000702209"/>
    </source>
</evidence>
<dbReference type="RefSeq" id="WP_195128309.1">
    <property type="nucleotide sequence ID" value="NZ_JADLQX010000003.1"/>
</dbReference>